<name>A0A3Q0S8G9_AMPCI</name>
<keyword evidence="3" id="KW-1185">Reference proteome</keyword>
<dbReference type="GO" id="GO:0003676">
    <property type="term" value="F:nucleic acid binding"/>
    <property type="evidence" value="ECO:0007669"/>
    <property type="project" value="InterPro"/>
</dbReference>
<dbReference type="Proteomes" id="UP000261340">
    <property type="component" value="Unplaced"/>
</dbReference>
<reference evidence="2" key="2">
    <citation type="submission" date="2025-09" db="UniProtKB">
        <authorList>
            <consortium name="Ensembl"/>
        </authorList>
    </citation>
    <scope>IDENTIFICATION</scope>
</reference>
<reference evidence="2" key="1">
    <citation type="submission" date="2025-08" db="UniProtKB">
        <authorList>
            <consortium name="Ensembl"/>
        </authorList>
    </citation>
    <scope>IDENTIFICATION</scope>
</reference>
<dbReference type="InterPro" id="IPR038717">
    <property type="entry name" value="Tc1-like_DDE_dom"/>
</dbReference>
<evidence type="ECO:0000259" key="1">
    <source>
        <dbReference type="Pfam" id="PF13358"/>
    </source>
</evidence>
<accession>A0A3Q0S8G9</accession>
<proteinExistence type="predicted"/>
<feature type="domain" description="Tc1-like transposase DDE" evidence="1">
    <location>
        <begin position="91"/>
        <end position="190"/>
    </location>
</feature>
<organism evidence="2 3">
    <name type="scientific">Amphilophus citrinellus</name>
    <name type="common">Midas cichlid</name>
    <name type="synonym">Cichlasoma citrinellum</name>
    <dbReference type="NCBI Taxonomy" id="61819"/>
    <lineage>
        <taxon>Eukaryota</taxon>
        <taxon>Metazoa</taxon>
        <taxon>Chordata</taxon>
        <taxon>Craniata</taxon>
        <taxon>Vertebrata</taxon>
        <taxon>Euteleostomi</taxon>
        <taxon>Actinopterygii</taxon>
        <taxon>Neopterygii</taxon>
        <taxon>Teleostei</taxon>
        <taxon>Neoteleostei</taxon>
        <taxon>Acanthomorphata</taxon>
        <taxon>Ovalentaria</taxon>
        <taxon>Cichlomorphae</taxon>
        <taxon>Cichliformes</taxon>
        <taxon>Cichlidae</taxon>
        <taxon>New World cichlids</taxon>
        <taxon>Cichlasomatinae</taxon>
        <taxon>Heroini</taxon>
        <taxon>Amphilophus</taxon>
    </lineage>
</organism>
<dbReference type="Ensembl" id="ENSACIT00000021637.1">
    <property type="protein sequence ID" value="ENSACIP00000021089.1"/>
    <property type="gene ID" value="ENSACIG00000016385.1"/>
</dbReference>
<dbReference type="InterPro" id="IPR036397">
    <property type="entry name" value="RNaseH_sf"/>
</dbReference>
<evidence type="ECO:0000313" key="3">
    <source>
        <dbReference type="Proteomes" id="UP000261340"/>
    </source>
</evidence>
<dbReference type="Pfam" id="PF13358">
    <property type="entry name" value="DDE_3"/>
    <property type="match status" value="1"/>
</dbReference>
<sequence length="192" mass="21392">MCTPTVQTHPLSGLNNLMAVGTTVTKNTIGNTLCRNGLTSCSIYKFASEHVHGSEKAWEKMLWTEEIIIKLFTIAEYDPKSTIPTVKHGSGNIMLWGCLSAKGTGRLHHNEGLMDGAMCHKILHRNILPSAKTLKMGLGWVFQHDSDQKHNAKAAKEQLKKQHVEIMACPSQSPDLNPVENLWRELKLRVAK</sequence>
<dbReference type="OMA" id="QHVEIMA"/>
<dbReference type="STRING" id="61819.ENSACIP00000021089"/>
<dbReference type="GeneTree" id="ENSGT01140000282497"/>
<evidence type="ECO:0000313" key="2">
    <source>
        <dbReference type="Ensembl" id="ENSACIP00000021089.1"/>
    </source>
</evidence>
<dbReference type="Gene3D" id="3.30.420.10">
    <property type="entry name" value="Ribonuclease H-like superfamily/Ribonuclease H"/>
    <property type="match status" value="1"/>
</dbReference>
<dbReference type="AlphaFoldDB" id="A0A3Q0S8G9"/>
<protein>
    <recommendedName>
        <fullName evidence="1">Tc1-like transposase DDE domain-containing protein</fullName>
    </recommendedName>
</protein>